<dbReference type="GO" id="GO:0008168">
    <property type="term" value="F:methyltransferase activity"/>
    <property type="evidence" value="ECO:0007669"/>
    <property type="project" value="UniProtKB-KW"/>
</dbReference>
<dbReference type="EMBL" id="FNEM01000009">
    <property type="protein sequence ID" value="SDJ51176.1"/>
    <property type="molecule type" value="Genomic_DNA"/>
</dbReference>
<dbReference type="GO" id="GO:0032259">
    <property type="term" value="P:methylation"/>
    <property type="evidence" value="ECO:0007669"/>
    <property type="project" value="UniProtKB-KW"/>
</dbReference>
<dbReference type="Gene3D" id="3.40.50.150">
    <property type="entry name" value="Vaccinia Virus protein VP39"/>
    <property type="match status" value="1"/>
</dbReference>
<keyword evidence="5" id="KW-1185">Reference proteome</keyword>
<organism evidence="4 5">
    <name type="scientific">Ferrimonas sediminum</name>
    <dbReference type="NCBI Taxonomy" id="718193"/>
    <lineage>
        <taxon>Bacteria</taxon>
        <taxon>Pseudomonadati</taxon>
        <taxon>Pseudomonadota</taxon>
        <taxon>Gammaproteobacteria</taxon>
        <taxon>Alteromonadales</taxon>
        <taxon>Ferrimonadaceae</taxon>
        <taxon>Ferrimonas</taxon>
    </lineage>
</organism>
<dbReference type="InterPro" id="IPR029063">
    <property type="entry name" value="SAM-dependent_MTases_sf"/>
</dbReference>
<dbReference type="SUPFAM" id="SSF53335">
    <property type="entry name" value="S-adenosyl-L-methionine-dependent methyltransferases"/>
    <property type="match status" value="1"/>
</dbReference>
<dbReference type="CDD" id="cd02440">
    <property type="entry name" value="AdoMet_MTases"/>
    <property type="match status" value="1"/>
</dbReference>
<dbReference type="PANTHER" id="PTHR43861:SF1">
    <property type="entry name" value="TRANS-ACONITATE 2-METHYLTRANSFERASE"/>
    <property type="match status" value="1"/>
</dbReference>
<keyword evidence="1 4" id="KW-0489">Methyltransferase</keyword>
<dbReference type="PANTHER" id="PTHR43861">
    <property type="entry name" value="TRANS-ACONITATE 2-METHYLTRANSFERASE-RELATED"/>
    <property type="match status" value="1"/>
</dbReference>
<feature type="domain" description="Methyltransferase" evidence="3">
    <location>
        <begin position="45"/>
        <end position="137"/>
    </location>
</feature>
<protein>
    <submittedName>
        <fullName evidence="4">Methyltransferase domain-containing protein</fullName>
    </submittedName>
</protein>
<dbReference type="OrthoDB" id="9760689at2"/>
<dbReference type="Pfam" id="PF13649">
    <property type="entry name" value="Methyltransf_25"/>
    <property type="match status" value="1"/>
</dbReference>
<accession>A0A1G8UBG1</accession>
<gene>
    <name evidence="4" type="ORF">SAMN04488540_10936</name>
</gene>
<dbReference type="Proteomes" id="UP000199527">
    <property type="component" value="Unassembled WGS sequence"/>
</dbReference>
<sequence length="209" mass="23201">MDDDLETIRTFDKLASQYQDKYMAMDQYLDTYVAFCQALAAAPRVLELGCGPGNVSRHLMAQRPDMQLLGIDLAPNMVSLARNNVPGARFEILDARDLGSVEPNLDGIMAAFCLPYLAPLDVQGLINDAAAALRDGGVIYLSTMEGPASQSGFQTSSAGDRVYTHYHQAEKLQQWLAPKFELLDLQRRRYDDGTHRATDLFILARRRSG</sequence>
<keyword evidence="2 4" id="KW-0808">Transferase</keyword>
<evidence type="ECO:0000259" key="3">
    <source>
        <dbReference type="Pfam" id="PF13649"/>
    </source>
</evidence>
<dbReference type="AlphaFoldDB" id="A0A1G8UBG1"/>
<evidence type="ECO:0000313" key="5">
    <source>
        <dbReference type="Proteomes" id="UP000199527"/>
    </source>
</evidence>
<dbReference type="RefSeq" id="WP_090365422.1">
    <property type="nucleotide sequence ID" value="NZ_FNEM01000009.1"/>
</dbReference>
<evidence type="ECO:0000256" key="1">
    <source>
        <dbReference type="ARBA" id="ARBA00022603"/>
    </source>
</evidence>
<dbReference type="InterPro" id="IPR041698">
    <property type="entry name" value="Methyltransf_25"/>
</dbReference>
<proteinExistence type="predicted"/>
<reference evidence="5" key="1">
    <citation type="submission" date="2016-10" db="EMBL/GenBank/DDBJ databases">
        <authorList>
            <person name="Varghese N."/>
            <person name="Submissions S."/>
        </authorList>
    </citation>
    <scope>NUCLEOTIDE SEQUENCE [LARGE SCALE GENOMIC DNA]</scope>
    <source>
        <strain evidence="5">DSM 23317</strain>
    </source>
</reference>
<evidence type="ECO:0000313" key="4">
    <source>
        <dbReference type="EMBL" id="SDJ51176.1"/>
    </source>
</evidence>
<evidence type="ECO:0000256" key="2">
    <source>
        <dbReference type="ARBA" id="ARBA00022679"/>
    </source>
</evidence>
<name>A0A1G8UBG1_9GAMM</name>